<dbReference type="PROSITE" id="PS50850">
    <property type="entry name" value="MFS"/>
    <property type="match status" value="1"/>
</dbReference>
<keyword evidence="5 6" id="KW-0472">Membrane</keyword>
<sequence>MLYVFFPIWQGVFGLSFAEVGFLKTLFSGTMALFQIPAGMLANRVGEFKLLLIGTVMTSFAVIFYGLGTTPILLGCLLVIGGFGSSVQHPLSSSLISSAYQENRKRRIALSTYNVSGDFGKLLLPSAAAFLITQFDWQTACHILGIFGVIITIFLYFTSKTHYLGKLSTTGEDTEVSPKGGQFIGWNGNQLFWVLSTIGVFDSATRMGFLMFFPFLLQGKGADITLVGLALTLVFAGGATGKFVCGVLATRLGALRTIITTESLTALCIYGIIILPLYGALVLAPLLGLALNGTSSVLYGSVPELVSVNHQKQAFAIFYTATIGAGSISPFLYGIISDAIGLKATVMIIAVVVLLTIPLTLPLRKKLAD</sequence>
<dbReference type="EMBL" id="SPQQ01000001">
    <property type="protein sequence ID" value="TGE40246.1"/>
    <property type="molecule type" value="Genomic_DNA"/>
</dbReference>
<dbReference type="GO" id="GO:0005886">
    <property type="term" value="C:plasma membrane"/>
    <property type="evidence" value="ECO:0007669"/>
    <property type="project" value="UniProtKB-SubCell"/>
</dbReference>
<organism evidence="8 9">
    <name type="scientific">Desulfosporosinus fructosivorans</name>
    <dbReference type="NCBI Taxonomy" id="2018669"/>
    <lineage>
        <taxon>Bacteria</taxon>
        <taxon>Bacillati</taxon>
        <taxon>Bacillota</taxon>
        <taxon>Clostridia</taxon>
        <taxon>Eubacteriales</taxon>
        <taxon>Desulfitobacteriaceae</taxon>
        <taxon>Desulfosporosinus</taxon>
    </lineage>
</organism>
<feature type="transmembrane region" description="Helical" evidence="6">
    <location>
        <begin position="224"/>
        <end position="245"/>
    </location>
</feature>
<accession>A0A4Z0RF77</accession>
<evidence type="ECO:0000256" key="3">
    <source>
        <dbReference type="ARBA" id="ARBA00022692"/>
    </source>
</evidence>
<feature type="transmembrane region" description="Helical" evidence="6">
    <location>
        <begin position="314"/>
        <end position="336"/>
    </location>
</feature>
<keyword evidence="9" id="KW-1185">Reference proteome</keyword>
<feature type="domain" description="Major facilitator superfamily (MFS) profile" evidence="7">
    <location>
        <begin position="1"/>
        <end position="368"/>
    </location>
</feature>
<evidence type="ECO:0000256" key="5">
    <source>
        <dbReference type="ARBA" id="ARBA00023136"/>
    </source>
</evidence>
<evidence type="ECO:0000256" key="6">
    <source>
        <dbReference type="SAM" id="Phobius"/>
    </source>
</evidence>
<keyword evidence="2" id="KW-0813">Transport</keyword>
<dbReference type="Proteomes" id="UP000298460">
    <property type="component" value="Unassembled WGS sequence"/>
</dbReference>
<comment type="subcellular location">
    <subcellularLocation>
        <location evidence="1">Cell membrane</location>
        <topology evidence="1">Multi-pass membrane protein</topology>
    </subcellularLocation>
</comment>
<keyword evidence="3 6" id="KW-0812">Transmembrane</keyword>
<dbReference type="GO" id="GO:0022857">
    <property type="term" value="F:transmembrane transporter activity"/>
    <property type="evidence" value="ECO:0007669"/>
    <property type="project" value="InterPro"/>
</dbReference>
<evidence type="ECO:0000256" key="2">
    <source>
        <dbReference type="ARBA" id="ARBA00022448"/>
    </source>
</evidence>
<evidence type="ECO:0000256" key="4">
    <source>
        <dbReference type="ARBA" id="ARBA00022989"/>
    </source>
</evidence>
<feature type="transmembrane region" description="Helical" evidence="6">
    <location>
        <begin position="137"/>
        <end position="157"/>
    </location>
</feature>
<comment type="caution">
    <text evidence="8">The sequence shown here is derived from an EMBL/GenBank/DDBJ whole genome shotgun (WGS) entry which is preliminary data.</text>
</comment>
<dbReference type="InterPro" id="IPR020846">
    <property type="entry name" value="MFS_dom"/>
</dbReference>
<name>A0A4Z0RF77_9FIRM</name>
<dbReference type="PANTHER" id="PTHR43129">
    <property type="entry name" value="FOSMIDOMYCIN RESISTANCE PROTEIN"/>
    <property type="match status" value="1"/>
</dbReference>
<evidence type="ECO:0000256" key="1">
    <source>
        <dbReference type="ARBA" id="ARBA00004651"/>
    </source>
</evidence>
<gene>
    <name evidence="8" type="ORF">E4K67_03805</name>
</gene>
<dbReference type="Pfam" id="PF07690">
    <property type="entry name" value="MFS_1"/>
    <property type="match status" value="2"/>
</dbReference>
<evidence type="ECO:0000313" key="9">
    <source>
        <dbReference type="Proteomes" id="UP000298460"/>
    </source>
</evidence>
<keyword evidence="4 6" id="KW-1133">Transmembrane helix</keyword>
<dbReference type="AlphaFoldDB" id="A0A4Z0RF77"/>
<evidence type="ECO:0000313" key="8">
    <source>
        <dbReference type="EMBL" id="TGE40246.1"/>
    </source>
</evidence>
<dbReference type="SUPFAM" id="SSF103473">
    <property type="entry name" value="MFS general substrate transporter"/>
    <property type="match status" value="1"/>
</dbReference>
<dbReference type="PANTHER" id="PTHR43129:SF1">
    <property type="entry name" value="FOSMIDOMYCIN RESISTANCE PROTEIN"/>
    <property type="match status" value="1"/>
</dbReference>
<dbReference type="OrthoDB" id="1673995at2"/>
<feature type="transmembrane region" description="Helical" evidence="6">
    <location>
        <begin position="191"/>
        <end position="212"/>
    </location>
</feature>
<protein>
    <submittedName>
        <fullName evidence="8">MFS transporter</fullName>
    </submittedName>
</protein>
<dbReference type="Gene3D" id="1.20.1250.20">
    <property type="entry name" value="MFS general substrate transporter like domains"/>
    <property type="match status" value="2"/>
</dbReference>
<feature type="transmembrane region" description="Helical" evidence="6">
    <location>
        <begin position="72"/>
        <end position="91"/>
    </location>
</feature>
<evidence type="ECO:0000259" key="7">
    <source>
        <dbReference type="PROSITE" id="PS50850"/>
    </source>
</evidence>
<reference evidence="8 9" key="1">
    <citation type="submission" date="2019-03" db="EMBL/GenBank/DDBJ databases">
        <title>Draft Genome Sequence of Desulfosporosinus fructosivorans Strain 63.6F, Isolated from Marine Sediment in the Baltic Sea.</title>
        <authorList>
            <person name="Hausmann B."/>
            <person name="Vandieken V."/>
            <person name="Pjevac P."/>
            <person name="Schreck K."/>
            <person name="Herbold C.W."/>
            <person name="Loy A."/>
        </authorList>
    </citation>
    <scope>NUCLEOTIDE SEQUENCE [LARGE SCALE GENOMIC DNA]</scope>
    <source>
        <strain evidence="8 9">63.6F</strain>
    </source>
</reference>
<proteinExistence type="predicted"/>
<dbReference type="InterPro" id="IPR036259">
    <property type="entry name" value="MFS_trans_sf"/>
</dbReference>
<feature type="transmembrane region" description="Helical" evidence="6">
    <location>
        <begin position="342"/>
        <end position="363"/>
    </location>
</feature>
<dbReference type="InterPro" id="IPR011701">
    <property type="entry name" value="MFS"/>
</dbReference>